<gene>
    <name evidence="1" type="ORF">CRH10_06235</name>
</gene>
<dbReference type="Proteomes" id="UP000223709">
    <property type="component" value="Chromosome"/>
</dbReference>
<dbReference type="Pfam" id="PF12687">
    <property type="entry name" value="DUF3801"/>
    <property type="match status" value="1"/>
</dbReference>
<dbReference type="AlphaFoldDB" id="A0A2A7AHJ4"/>
<dbReference type="InterPro" id="IPR024234">
    <property type="entry name" value="DUF3801"/>
</dbReference>
<evidence type="ECO:0000313" key="1">
    <source>
        <dbReference type="EMBL" id="ATL89917.1"/>
    </source>
</evidence>
<evidence type="ECO:0000313" key="2">
    <source>
        <dbReference type="Proteomes" id="UP000223709"/>
    </source>
</evidence>
<proteinExistence type="predicted"/>
<name>A0A2A7AHJ4_9FIRM</name>
<organism evidence="1 2">
    <name type="scientific">Faecalibacterium prausnitzii</name>
    <dbReference type="NCBI Taxonomy" id="853"/>
    <lineage>
        <taxon>Bacteria</taxon>
        <taxon>Bacillati</taxon>
        <taxon>Bacillota</taxon>
        <taxon>Clostridia</taxon>
        <taxon>Eubacteriales</taxon>
        <taxon>Oscillospiraceae</taxon>
        <taxon>Faecalibacterium</taxon>
    </lineage>
</organism>
<dbReference type="RefSeq" id="WP_097772871.1">
    <property type="nucleotide sequence ID" value="NZ_CP023819.1"/>
</dbReference>
<protein>
    <submittedName>
        <fullName evidence="1">Uncharacterized protein</fullName>
    </submittedName>
</protein>
<dbReference type="EMBL" id="CP023819">
    <property type="protein sequence ID" value="ATL89917.1"/>
    <property type="molecule type" value="Genomic_DNA"/>
</dbReference>
<reference evidence="1 2" key="1">
    <citation type="submission" date="2017-10" db="EMBL/GenBank/DDBJ databases">
        <title>Complete Genome Sequence of Faecalibacterium prausnitzii isolated from the gut of healthy adult Indian.</title>
        <authorList>
            <person name="Bag S."/>
            <person name="Ghosh T.S."/>
            <person name="Das B."/>
        </authorList>
    </citation>
    <scope>NUCLEOTIDE SEQUENCE [LARGE SCALE GENOMIC DNA]</scope>
    <source>
        <strain evidence="1 2">Indica</strain>
    </source>
</reference>
<sequence>MQEEVENRTVNLAISTTKLTFRTIVNGYNAWKRHHQAKVAQKTAQLPVGKQSIKELIGQNQGVSSIPIEKTDLKGFEQVARKYGVDYAITKDQNVMPPKYTVFFKAKDADALTSAFEEFTNRKLKTKEKPSVLEQLNKLKELVAAILPDKVRHKSQERDL</sequence>
<accession>A0A2A7AHJ4</accession>